<evidence type="ECO:0000313" key="2">
    <source>
        <dbReference type="EMBL" id="GAA3147489.1"/>
    </source>
</evidence>
<dbReference type="Proteomes" id="UP001501637">
    <property type="component" value="Unassembled WGS sequence"/>
</dbReference>
<evidence type="ECO:0000256" key="1">
    <source>
        <dbReference type="SAM" id="MobiDB-lite"/>
    </source>
</evidence>
<proteinExistence type="predicted"/>
<keyword evidence="3" id="KW-1185">Reference proteome</keyword>
<name>A0ABP6NIN9_9ACTN</name>
<feature type="compositionally biased region" description="Low complexity" evidence="1">
    <location>
        <begin position="42"/>
        <end position="57"/>
    </location>
</feature>
<reference evidence="3" key="1">
    <citation type="journal article" date="2019" name="Int. J. Syst. Evol. Microbiol.">
        <title>The Global Catalogue of Microorganisms (GCM) 10K type strain sequencing project: providing services to taxonomists for standard genome sequencing and annotation.</title>
        <authorList>
            <consortium name="The Broad Institute Genomics Platform"/>
            <consortium name="The Broad Institute Genome Sequencing Center for Infectious Disease"/>
            <person name="Wu L."/>
            <person name="Ma J."/>
        </authorList>
    </citation>
    <scope>NUCLEOTIDE SEQUENCE [LARGE SCALE GENOMIC DNA]</scope>
    <source>
        <strain evidence="3">JCM 9092</strain>
    </source>
</reference>
<organism evidence="2 3">
    <name type="scientific">Streptomyces rectiviolaceus</name>
    <dbReference type="NCBI Taxonomy" id="332591"/>
    <lineage>
        <taxon>Bacteria</taxon>
        <taxon>Bacillati</taxon>
        <taxon>Actinomycetota</taxon>
        <taxon>Actinomycetes</taxon>
        <taxon>Kitasatosporales</taxon>
        <taxon>Streptomycetaceae</taxon>
        <taxon>Streptomyces</taxon>
    </lineage>
</organism>
<comment type="caution">
    <text evidence="2">The sequence shown here is derived from an EMBL/GenBank/DDBJ whole genome shotgun (WGS) entry which is preliminary data.</text>
</comment>
<sequence length="77" mass="7867">MFTCHLPVLSHCARQFQGPSVREQSYAAAAGPGPGRGGGGAADADTGSSSEETAATTRPAGHNDRRLLIGIGYIRPS</sequence>
<feature type="compositionally biased region" description="Gly residues" evidence="1">
    <location>
        <begin position="32"/>
        <end position="41"/>
    </location>
</feature>
<feature type="region of interest" description="Disordered" evidence="1">
    <location>
        <begin position="23"/>
        <end position="63"/>
    </location>
</feature>
<dbReference type="EMBL" id="BAAAUG010000197">
    <property type="protein sequence ID" value="GAA3147489.1"/>
    <property type="molecule type" value="Genomic_DNA"/>
</dbReference>
<accession>A0ABP6NIN9</accession>
<gene>
    <name evidence="2" type="ORF">GCM10010449_77840</name>
</gene>
<evidence type="ECO:0000313" key="3">
    <source>
        <dbReference type="Proteomes" id="UP001501637"/>
    </source>
</evidence>
<protein>
    <submittedName>
        <fullName evidence="2">Uncharacterized protein</fullName>
    </submittedName>
</protein>